<dbReference type="EC" id="2.1.1.-" evidence="6"/>
<name>A0A918HPU9_9ACTN</name>
<reference evidence="7" key="2">
    <citation type="submission" date="2020-09" db="EMBL/GenBank/DDBJ databases">
        <authorList>
            <person name="Sun Q."/>
            <person name="Ohkuma M."/>
        </authorList>
    </citation>
    <scope>NUCLEOTIDE SEQUENCE</scope>
    <source>
        <strain evidence="7">JCM 4125</strain>
    </source>
</reference>
<comment type="caution">
    <text evidence="7">The sequence shown here is derived from an EMBL/GenBank/DDBJ whole genome shotgun (WGS) entry which is preliminary data.</text>
</comment>
<dbReference type="SUPFAM" id="SSF53335">
    <property type="entry name" value="S-adenosyl-L-methionine-dependent methyltransferases"/>
    <property type="match status" value="1"/>
</dbReference>
<dbReference type="PANTHER" id="PTHR43619">
    <property type="entry name" value="S-ADENOSYL-L-METHIONINE-DEPENDENT METHYLTRANSFERASE YKTD-RELATED"/>
    <property type="match status" value="1"/>
</dbReference>
<evidence type="ECO:0000313" key="7">
    <source>
        <dbReference type="EMBL" id="GGT93100.1"/>
    </source>
</evidence>
<keyword evidence="3 6" id="KW-0489">Methyltransferase</keyword>
<evidence type="ECO:0000256" key="5">
    <source>
        <dbReference type="ARBA" id="ARBA00022691"/>
    </source>
</evidence>
<dbReference type="NCBIfam" id="TIGR00027">
    <property type="entry name" value="mthyl_TIGR00027"/>
    <property type="match status" value="1"/>
</dbReference>
<comment type="similarity">
    <text evidence="2 6">Belongs to the UPF0677 family.</text>
</comment>
<dbReference type="InterPro" id="IPR029063">
    <property type="entry name" value="SAM-dependent_MTases_sf"/>
</dbReference>
<protein>
    <recommendedName>
        <fullName evidence="6">S-adenosyl-L-methionine-dependent methyltransferase</fullName>
        <ecNumber evidence="6">2.1.1.-</ecNumber>
    </recommendedName>
</protein>
<dbReference type="Gene3D" id="3.40.50.150">
    <property type="entry name" value="Vaccinia Virus protein VP39"/>
    <property type="match status" value="1"/>
</dbReference>
<evidence type="ECO:0000256" key="6">
    <source>
        <dbReference type="RuleBase" id="RU362030"/>
    </source>
</evidence>
<evidence type="ECO:0000256" key="1">
    <source>
        <dbReference type="ARBA" id="ARBA00003907"/>
    </source>
</evidence>
<proteinExistence type="inferred from homology"/>
<dbReference type="EMBL" id="BMSA01000042">
    <property type="protein sequence ID" value="GGT93100.1"/>
    <property type="molecule type" value="Genomic_DNA"/>
</dbReference>
<dbReference type="PANTHER" id="PTHR43619:SF2">
    <property type="entry name" value="S-ADENOSYL-L-METHIONINE-DEPENDENT METHYLTRANSFERASES SUPERFAMILY PROTEIN"/>
    <property type="match status" value="1"/>
</dbReference>
<accession>A0A918HPU9</accession>
<organism evidence="7 8">
    <name type="scientific">Streptomyces phaeofaciens</name>
    <dbReference type="NCBI Taxonomy" id="68254"/>
    <lineage>
        <taxon>Bacteria</taxon>
        <taxon>Bacillati</taxon>
        <taxon>Actinomycetota</taxon>
        <taxon>Actinomycetes</taxon>
        <taxon>Kitasatosporales</taxon>
        <taxon>Streptomycetaceae</taxon>
        <taxon>Streptomyces</taxon>
    </lineage>
</organism>
<dbReference type="GO" id="GO:0008168">
    <property type="term" value="F:methyltransferase activity"/>
    <property type="evidence" value="ECO:0007669"/>
    <property type="project" value="UniProtKB-UniRule"/>
</dbReference>
<dbReference type="GO" id="GO:0032259">
    <property type="term" value="P:methylation"/>
    <property type="evidence" value="ECO:0007669"/>
    <property type="project" value="UniProtKB-KW"/>
</dbReference>
<sequence length="294" mass="32347">MATSEEASNSAMTLVGATALAVAAARATETMRDDRLFEDLLAGQFVLAGGDQVLDWLSERTRLLRLGTGDLFALRTRFFDDFLLNATGAGCTQVVILAAGLDTRAYRLPWPADVRVFEIDRSDVFTFKDSVLSTHGAPQDCDRRAVVADLRGQWADSLLDAGFDPHLPTAWLVEGLVMYLPENDCDRLWAQIADLSAADSQLGVEYSTRQMLDTPLTQQSMLAADSDDVLHALADLWLNECELPPGEWLASHGWQAQICEIPELARRFDRPVPAAYDPTVQGHARVELIAATRK</sequence>
<keyword evidence="8" id="KW-1185">Reference proteome</keyword>
<gene>
    <name evidence="7" type="ORF">GCM10010226_83720</name>
</gene>
<keyword evidence="4" id="KW-0808">Transferase</keyword>
<dbReference type="RefSeq" id="WP_189717850.1">
    <property type="nucleotide sequence ID" value="NZ_BMSA01000042.1"/>
</dbReference>
<evidence type="ECO:0000256" key="2">
    <source>
        <dbReference type="ARBA" id="ARBA00008138"/>
    </source>
</evidence>
<evidence type="ECO:0000313" key="8">
    <source>
        <dbReference type="Proteomes" id="UP000646776"/>
    </source>
</evidence>
<dbReference type="Pfam" id="PF04072">
    <property type="entry name" value="LCM"/>
    <property type="match status" value="1"/>
</dbReference>
<reference evidence="7" key="1">
    <citation type="journal article" date="2014" name="Int. J. Syst. Evol. Microbiol.">
        <title>Complete genome sequence of Corynebacterium casei LMG S-19264T (=DSM 44701T), isolated from a smear-ripened cheese.</title>
        <authorList>
            <consortium name="US DOE Joint Genome Institute (JGI-PGF)"/>
            <person name="Walter F."/>
            <person name="Albersmeier A."/>
            <person name="Kalinowski J."/>
            <person name="Ruckert C."/>
        </authorList>
    </citation>
    <scope>NUCLEOTIDE SEQUENCE</scope>
    <source>
        <strain evidence="7">JCM 4125</strain>
    </source>
</reference>
<comment type="function">
    <text evidence="1 6">Exhibits S-adenosyl-L-methionine-dependent methyltransferase activity.</text>
</comment>
<evidence type="ECO:0000256" key="3">
    <source>
        <dbReference type="ARBA" id="ARBA00022603"/>
    </source>
</evidence>
<dbReference type="InterPro" id="IPR007213">
    <property type="entry name" value="Ppm1/Ppm2/Tcmp"/>
</dbReference>
<dbReference type="InterPro" id="IPR011610">
    <property type="entry name" value="SAM_mthyl_Trfase_ML2640-like"/>
</dbReference>
<keyword evidence="5 6" id="KW-0949">S-adenosyl-L-methionine</keyword>
<dbReference type="AlphaFoldDB" id="A0A918HPU9"/>
<evidence type="ECO:0000256" key="4">
    <source>
        <dbReference type="ARBA" id="ARBA00022679"/>
    </source>
</evidence>
<dbReference type="Proteomes" id="UP000646776">
    <property type="component" value="Unassembled WGS sequence"/>
</dbReference>